<evidence type="ECO:0000259" key="2">
    <source>
        <dbReference type="Pfam" id="PF11467"/>
    </source>
</evidence>
<reference evidence="3" key="2">
    <citation type="submission" date="2025-09" db="UniProtKB">
        <authorList>
            <consortium name="Ensembl"/>
        </authorList>
    </citation>
    <scope>IDENTIFICATION</scope>
</reference>
<feature type="domain" description="Lens epithelium-derived growth factor integrase-binding" evidence="2">
    <location>
        <begin position="366"/>
        <end position="451"/>
    </location>
</feature>
<protein>
    <recommendedName>
        <fullName evidence="2">Lens epithelium-derived growth factor integrase-binding domain-containing protein</fullName>
    </recommendedName>
</protein>
<feature type="compositionally biased region" description="Basic and acidic residues" evidence="1">
    <location>
        <begin position="299"/>
        <end position="311"/>
    </location>
</feature>
<dbReference type="InterPro" id="IPR035441">
    <property type="entry name" value="TFIIS/LEDGF_dom_sf"/>
</dbReference>
<dbReference type="InterPro" id="IPR036218">
    <property type="entry name" value="HIVI-bd_sf"/>
</dbReference>
<dbReference type="Pfam" id="PF11467">
    <property type="entry name" value="LEDGF"/>
    <property type="match status" value="1"/>
</dbReference>
<dbReference type="SUPFAM" id="SSF63748">
    <property type="entry name" value="Tudor/PWWP/MBT"/>
    <property type="match status" value="1"/>
</dbReference>
<keyword evidence="4" id="KW-1185">Reference proteome</keyword>
<dbReference type="GeneTree" id="ENSGT00940000153942"/>
<dbReference type="SUPFAM" id="SSF140576">
    <property type="entry name" value="HIV integrase-binding domain"/>
    <property type="match status" value="1"/>
</dbReference>
<feature type="compositionally biased region" description="Basic and acidic residues" evidence="1">
    <location>
        <begin position="213"/>
        <end position="226"/>
    </location>
</feature>
<evidence type="ECO:0000313" key="4">
    <source>
        <dbReference type="Proteomes" id="UP000694388"/>
    </source>
</evidence>
<proteinExistence type="predicted"/>
<dbReference type="Gene3D" id="1.20.930.10">
    <property type="entry name" value="Conserved domain common to transcription factors TFIIS, elongin A, CRSP70"/>
    <property type="match status" value="1"/>
</dbReference>
<organism evidence="3 4">
    <name type="scientific">Eptatretus burgeri</name>
    <name type="common">Inshore hagfish</name>
    <dbReference type="NCBI Taxonomy" id="7764"/>
    <lineage>
        <taxon>Eukaryota</taxon>
        <taxon>Metazoa</taxon>
        <taxon>Chordata</taxon>
        <taxon>Craniata</taxon>
        <taxon>Vertebrata</taxon>
        <taxon>Cyclostomata</taxon>
        <taxon>Myxini</taxon>
        <taxon>Myxiniformes</taxon>
        <taxon>Myxinidae</taxon>
        <taxon>Eptatretinae</taxon>
        <taxon>Eptatretus</taxon>
    </lineage>
</organism>
<dbReference type="Gene3D" id="2.30.30.140">
    <property type="match status" value="1"/>
</dbReference>
<feature type="compositionally biased region" description="Polar residues" evidence="1">
    <location>
        <begin position="515"/>
        <end position="532"/>
    </location>
</feature>
<dbReference type="Proteomes" id="UP000694388">
    <property type="component" value="Unplaced"/>
</dbReference>
<feature type="compositionally biased region" description="Basic and acidic residues" evidence="1">
    <location>
        <begin position="504"/>
        <end position="514"/>
    </location>
</feature>
<feature type="compositionally biased region" description="Low complexity" evidence="1">
    <location>
        <begin position="176"/>
        <end position="192"/>
    </location>
</feature>
<reference evidence="3" key="1">
    <citation type="submission" date="2025-08" db="UniProtKB">
        <authorList>
            <consortium name="Ensembl"/>
        </authorList>
    </citation>
    <scope>IDENTIFICATION</scope>
</reference>
<feature type="compositionally biased region" description="Acidic residues" evidence="1">
    <location>
        <begin position="116"/>
        <end position="141"/>
    </location>
</feature>
<name>A0A8C4Q0U9_EPTBU</name>
<feature type="compositionally biased region" description="Basic and acidic residues" evidence="1">
    <location>
        <begin position="323"/>
        <end position="337"/>
    </location>
</feature>
<feature type="region of interest" description="Disordered" evidence="1">
    <location>
        <begin position="448"/>
        <end position="532"/>
    </location>
</feature>
<dbReference type="AlphaFoldDB" id="A0A8C4Q0U9"/>
<dbReference type="OMA" id="HEEYMID"/>
<feature type="compositionally biased region" description="Low complexity" evidence="1">
    <location>
        <begin position="313"/>
        <end position="322"/>
    </location>
</feature>
<feature type="region of interest" description="Disordered" evidence="1">
    <location>
        <begin position="98"/>
        <end position="360"/>
    </location>
</feature>
<sequence length="532" mass="58301">MVLPAAAVAAAAAAVGSGCTRSSKWLMLLQVGLQSLLETNIQFSSLEPMKTAFLGGKDIFPYKQHKEKYAIPYKRKGFKEGLWEIENNPMVQFLEDSMEATEEAHSPGDGSRSHEEEEVNEPEEAEGEEEQKGDEEEGWSEEEGRLVIDETRTPKGVVKRQKASSGRKVAKRSWKASDSGGSRTGSAAGGSADEATDEELVVSEKKPTKKKVKGEDLRKKTKKDQATPELVVSGDEVIEKRGSWRNRRNDEHASSPEVSRDRTGRRGPSERKPLAAKDTPGTKRKRGQKSELDSEADDMPERTSRGSDRSKRSSSGAAARTSDPQEVKPRHSEEPSTERLQSSEARSKIAKPIHKAEKASDVLPDHRVCEIVSDIKLALQLDSPDIQRCLALLEELNSLQLDLQHLQRHAELVAVLRKVRNYQGSTEVMLKASMIYHKYKAMFLAGEGDSDDGSTAHSTVDGGSKKKGISSQNERRGRGKRTGNKDEVKAVTAACPDASTPQPVEDKEGSKRSDTLSSTQKVGSVDTSAISD</sequence>
<dbReference type="Ensembl" id="ENSEBUT00000008801.1">
    <property type="protein sequence ID" value="ENSEBUP00000008302.1"/>
    <property type="gene ID" value="ENSEBUG00000005385.1"/>
</dbReference>
<feature type="compositionally biased region" description="Basic and acidic residues" evidence="1">
    <location>
        <begin position="237"/>
        <end position="275"/>
    </location>
</feature>
<dbReference type="InterPro" id="IPR021567">
    <property type="entry name" value="LEDGF_IBD"/>
</dbReference>
<accession>A0A8C4Q0U9</accession>
<evidence type="ECO:0000313" key="3">
    <source>
        <dbReference type="Ensembl" id="ENSEBUP00000008302.1"/>
    </source>
</evidence>
<feature type="compositionally biased region" description="Basic and acidic residues" evidence="1">
    <location>
        <begin position="142"/>
        <end position="153"/>
    </location>
</feature>
<evidence type="ECO:0000256" key="1">
    <source>
        <dbReference type="SAM" id="MobiDB-lite"/>
    </source>
</evidence>
<feature type="compositionally biased region" description="Basic and acidic residues" evidence="1">
    <location>
        <begin position="102"/>
        <end position="115"/>
    </location>
</feature>